<organism evidence="7 8">
    <name type="scientific">Mya arenaria</name>
    <name type="common">Soft-shell clam</name>
    <dbReference type="NCBI Taxonomy" id="6604"/>
    <lineage>
        <taxon>Eukaryota</taxon>
        <taxon>Metazoa</taxon>
        <taxon>Spiralia</taxon>
        <taxon>Lophotrochozoa</taxon>
        <taxon>Mollusca</taxon>
        <taxon>Bivalvia</taxon>
        <taxon>Autobranchia</taxon>
        <taxon>Heteroconchia</taxon>
        <taxon>Euheterodonta</taxon>
        <taxon>Imparidentia</taxon>
        <taxon>Neoheterodontei</taxon>
        <taxon>Myida</taxon>
        <taxon>Myoidea</taxon>
        <taxon>Myidae</taxon>
        <taxon>Mya</taxon>
    </lineage>
</organism>
<accession>A0ABY7EDR8</accession>
<dbReference type="PANTHER" id="PTHR12011:SF347">
    <property type="entry name" value="FI21270P1-RELATED"/>
    <property type="match status" value="1"/>
</dbReference>
<evidence type="ECO:0000313" key="8">
    <source>
        <dbReference type="Proteomes" id="UP001164746"/>
    </source>
</evidence>
<evidence type="ECO:0000259" key="6">
    <source>
        <dbReference type="PROSITE" id="PS50261"/>
    </source>
</evidence>
<keyword evidence="4 5" id="KW-0472">Membrane</keyword>
<evidence type="ECO:0000256" key="1">
    <source>
        <dbReference type="ARBA" id="ARBA00004141"/>
    </source>
</evidence>
<evidence type="ECO:0000313" key="7">
    <source>
        <dbReference type="EMBL" id="WAR07011.1"/>
    </source>
</evidence>
<keyword evidence="8" id="KW-1185">Reference proteome</keyword>
<feature type="transmembrane region" description="Helical" evidence="5">
    <location>
        <begin position="84"/>
        <end position="106"/>
    </location>
</feature>
<reference evidence="7" key="1">
    <citation type="submission" date="2022-11" db="EMBL/GenBank/DDBJ databases">
        <title>Centuries of genome instability and evolution in soft-shell clam transmissible cancer (bioRxiv).</title>
        <authorList>
            <person name="Hart S.F.M."/>
            <person name="Yonemitsu M.A."/>
            <person name="Giersch R.M."/>
            <person name="Beal B.F."/>
            <person name="Arriagada G."/>
            <person name="Davis B.W."/>
            <person name="Ostrander E.A."/>
            <person name="Goff S.P."/>
            <person name="Metzger M.J."/>
        </authorList>
    </citation>
    <scope>NUCLEOTIDE SEQUENCE</scope>
    <source>
        <strain evidence="7">MELC-2E11</strain>
        <tissue evidence="7">Siphon/mantle</tissue>
    </source>
</reference>
<evidence type="ECO:0000256" key="3">
    <source>
        <dbReference type="ARBA" id="ARBA00022989"/>
    </source>
</evidence>
<keyword evidence="3 5" id="KW-1133">Transmembrane helix</keyword>
<evidence type="ECO:0000256" key="5">
    <source>
        <dbReference type="SAM" id="Phobius"/>
    </source>
</evidence>
<feature type="transmembrane region" description="Helical" evidence="5">
    <location>
        <begin position="20"/>
        <end position="41"/>
    </location>
</feature>
<evidence type="ECO:0000256" key="2">
    <source>
        <dbReference type="ARBA" id="ARBA00022692"/>
    </source>
</evidence>
<feature type="transmembrane region" description="Helical" evidence="5">
    <location>
        <begin position="160"/>
        <end position="184"/>
    </location>
</feature>
<dbReference type="Pfam" id="PF00002">
    <property type="entry name" value="7tm_2"/>
    <property type="match status" value="1"/>
</dbReference>
<dbReference type="PRINTS" id="PR00249">
    <property type="entry name" value="GPCRSECRETIN"/>
</dbReference>
<keyword evidence="2 5" id="KW-0812">Transmembrane</keyword>
<dbReference type="PROSITE" id="PS50261">
    <property type="entry name" value="G_PROTEIN_RECEP_F2_4"/>
    <property type="match status" value="1"/>
</dbReference>
<dbReference type="PANTHER" id="PTHR12011">
    <property type="entry name" value="ADHESION G-PROTEIN COUPLED RECEPTOR"/>
    <property type="match status" value="1"/>
</dbReference>
<dbReference type="InterPro" id="IPR017981">
    <property type="entry name" value="GPCR_2-like_7TM"/>
</dbReference>
<gene>
    <name evidence="7" type="ORF">MAR_016969</name>
</gene>
<feature type="domain" description="G-protein coupled receptors family 2 profile 2" evidence="6">
    <location>
        <begin position="17"/>
        <end position="220"/>
    </location>
</feature>
<dbReference type="Gene3D" id="1.20.1070.10">
    <property type="entry name" value="Rhodopsin 7-helix transmembrane proteins"/>
    <property type="match status" value="1"/>
</dbReference>
<dbReference type="InterPro" id="IPR000832">
    <property type="entry name" value="GPCR_2_secretin-like"/>
</dbReference>
<feature type="transmembrane region" description="Helical" evidence="5">
    <location>
        <begin position="53"/>
        <end position="72"/>
    </location>
</feature>
<dbReference type="Proteomes" id="UP001164746">
    <property type="component" value="Chromosome 6"/>
</dbReference>
<proteinExistence type="predicted"/>
<feature type="non-terminal residue" evidence="7">
    <location>
        <position position="220"/>
    </location>
</feature>
<evidence type="ECO:0000256" key="4">
    <source>
        <dbReference type="ARBA" id="ARBA00023136"/>
    </source>
</evidence>
<protein>
    <submittedName>
        <fullName evidence="7">AGRB3-like protein</fullName>
    </submittedName>
</protein>
<name>A0ABY7EDR8_MYAAR</name>
<sequence length="220" mass="24035">MSPASTSETETVHHRRLGVLSIVGCSISIIGLFLTITTYVYFWRAVHSPRSVLLVNLCTVLLLAYILFLTGVNSTSHHALCTSIAVLLHYIFLAAFFLMLSEGCLIAQMVLRPFDKRVVLKTLLGISYGIPLVVVIISAASSKLKGYGNDQFCWLSVDSGLFWAFAGPALTIIFTNSVITVAVIKRSFGTSAMSKRGDADKIKKVSFLYSCLTLLSSSKR</sequence>
<feature type="transmembrane region" description="Helical" evidence="5">
    <location>
        <begin position="118"/>
        <end position="140"/>
    </location>
</feature>
<comment type="subcellular location">
    <subcellularLocation>
        <location evidence="1">Membrane</location>
        <topology evidence="1">Multi-pass membrane protein</topology>
    </subcellularLocation>
</comment>
<dbReference type="EMBL" id="CP111017">
    <property type="protein sequence ID" value="WAR07011.1"/>
    <property type="molecule type" value="Genomic_DNA"/>
</dbReference>